<dbReference type="EMBL" id="KE124470">
    <property type="protein sequence ID" value="EWC77863.1"/>
    <property type="molecule type" value="Genomic_DNA"/>
</dbReference>
<feature type="transmembrane region" description="Helical" evidence="1">
    <location>
        <begin position="69"/>
        <end position="90"/>
    </location>
</feature>
<evidence type="ECO:0000256" key="1">
    <source>
        <dbReference type="SAM" id="Phobius"/>
    </source>
</evidence>
<reference evidence="2 3" key="1">
    <citation type="submission" date="2013-02" db="EMBL/GenBank/DDBJ databases">
        <title>The Genome Sequence of Plasmodium falciparum UGT5.1.</title>
        <authorList>
            <consortium name="The Broad Institute Genome Sequencing Platform"/>
            <consortium name="The Broad Institute Genome Sequencing Center for Infectious Disease"/>
            <person name="Neafsey D."/>
            <person name="Cheeseman I."/>
            <person name="Volkman S."/>
            <person name="Adams J."/>
            <person name="Walker B."/>
            <person name="Young S.K."/>
            <person name="Zeng Q."/>
            <person name="Gargeya S."/>
            <person name="Fitzgerald M."/>
            <person name="Haas B."/>
            <person name="Abouelleil A."/>
            <person name="Alvarado L."/>
            <person name="Arachchi H.M."/>
            <person name="Berlin A.M."/>
            <person name="Chapman S.B."/>
            <person name="Dewar J."/>
            <person name="Goldberg J."/>
            <person name="Griggs A."/>
            <person name="Gujja S."/>
            <person name="Hansen M."/>
            <person name="Howarth C."/>
            <person name="Imamovic A."/>
            <person name="Larimer J."/>
            <person name="McCowan C."/>
            <person name="Murphy C."/>
            <person name="Neiman D."/>
            <person name="Pearson M."/>
            <person name="Priest M."/>
            <person name="Roberts A."/>
            <person name="Saif S."/>
            <person name="Shea T."/>
            <person name="Sisk P."/>
            <person name="Sykes S."/>
            <person name="Wortman J."/>
            <person name="Nusbaum C."/>
            <person name="Birren B."/>
        </authorList>
    </citation>
    <scope>NUCLEOTIDE SEQUENCE [LARGE SCALE GENOMIC DNA]</scope>
    <source>
        <strain evidence="2 3">UGT5.1</strain>
    </source>
</reference>
<dbReference type="AlphaFoldDB" id="W7JS08"/>
<keyword evidence="1" id="KW-0812">Transmembrane</keyword>
<accession>W7JS08</accession>
<gene>
    <name evidence="2" type="ORF">C923_01469</name>
</gene>
<dbReference type="Proteomes" id="UP000030697">
    <property type="component" value="Unassembled WGS sequence"/>
</dbReference>
<keyword evidence="1" id="KW-0472">Membrane</keyword>
<sequence length="175" mass="20826">MFKYYYSIKYCIYFFSIHFYNNKPTALAPSARASTFPAYGCLARSKRTLNIPLLKAFFPMILPISHADLIVRPLFITRFVAFLLYVPNILESHLSSMLNIIHIFYNHQLLKHIYDYLYFSLEVLELFFLLLFLYRHLNIGSHLNFFQPSQLFQLSLLINIPKFSKRIKNKKIKNI</sequence>
<evidence type="ECO:0000313" key="3">
    <source>
        <dbReference type="Proteomes" id="UP000030697"/>
    </source>
</evidence>
<evidence type="ECO:0000313" key="2">
    <source>
        <dbReference type="EMBL" id="EWC77863.1"/>
    </source>
</evidence>
<protein>
    <submittedName>
        <fullName evidence="2">Uncharacterized protein</fullName>
    </submittedName>
</protein>
<organism evidence="2 3">
    <name type="scientific">Plasmodium falciparum UGT5.1</name>
    <dbReference type="NCBI Taxonomy" id="1237627"/>
    <lineage>
        <taxon>Eukaryota</taxon>
        <taxon>Sar</taxon>
        <taxon>Alveolata</taxon>
        <taxon>Apicomplexa</taxon>
        <taxon>Aconoidasida</taxon>
        <taxon>Haemosporida</taxon>
        <taxon>Plasmodiidae</taxon>
        <taxon>Plasmodium</taxon>
        <taxon>Plasmodium (Laverania)</taxon>
    </lineage>
</organism>
<keyword evidence="1" id="KW-1133">Transmembrane helix</keyword>
<proteinExistence type="predicted"/>
<feature type="transmembrane region" description="Helical" evidence="1">
    <location>
        <begin position="116"/>
        <end position="134"/>
    </location>
</feature>
<name>W7JS08_PLAFA</name>